<accession>A0A2S9QJP5</accession>
<dbReference type="NCBIfam" id="TIGR03359">
    <property type="entry name" value="VI_chp_6"/>
    <property type="match status" value="1"/>
</dbReference>
<name>A0A2S9QJP5_9HYPH</name>
<dbReference type="PANTHER" id="PTHR35370:SF1">
    <property type="entry name" value="TYPE VI SECRETION SYSTEM COMPONENT TSSF1"/>
    <property type="match status" value="1"/>
</dbReference>
<dbReference type="EMBL" id="PUEJ01000001">
    <property type="protein sequence ID" value="PRH89579.1"/>
    <property type="molecule type" value="Genomic_DNA"/>
</dbReference>
<sequence>MNREFLELYNRELGILKEEAKQFAAEFPGVAERLGGLLENNTDPMIAGLLEGTAYLASRVQLKLKHEYAEFTDNLLDQLVPDYLAPVPSAALLRVEPPYGDPNLKDGVRIAAGSYADARFVERERRIACKYRLASEVTLWPFELGQAEYLSGPATLQALGIEAGPASQAGLRLSLLRRSAADRLTEPADKQVAQRPDCWFANCRTDELAFHIIGQEGDAVRLYEQLFGATTGIYFRYLDEAGDPVIVPLPKACLTQIGFAPDEPLFPSDRRVFRGVDLLREYFVLPAKFLGFRLNSLKTILSAIRTNRCDIVIAFSQGDSRLQSVVRADSFALYAAAASNLFEMQLARVPVKDNEHEYHVVTDRSRHLDFEAHRLIRMHAHVTGSGDKVEVYPLYAAPPLGVSATETMFYTVRRLPRRRSQEERRNAQPTQYVGSDMFVTLTNHRDRADGLHVAELSLRALCSNRHLTEHLPVGQGGADFILEDRTTLRVDCVVGPTLPRDSTATDPEARGRHGAGGTSAWRLISMLSLNHLGLSGYGTRDSAASLREMLSLFATRGSAAIERRIQGVIAVDSRPITRRIRQRTGAGVVRGLEVTVTLDEKHFEGSGIFLLGAILDRFLTEFVGLNNVVETVIRSTERGEIMRWPAQLGRRQQL</sequence>
<evidence type="ECO:0000313" key="1">
    <source>
        <dbReference type="EMBL" id="PRH89579.1"/>
    </source>
</evidence>
<gene>
    <name evidence="1" type="primary">vasA</name>
    <name evidence="1" type="ORF">C5L14_03185</name>
</gene>
<dbReference type="PANTHER" id="PTHR35370">
    <property type="entry name" value="CYTOPLASMIC PROTEIN-RELATED-RELATED"/>
    <property type="match status" value="1"/>
</dbReference>
<dbReference type="OrthoDB" id="9763676at2"/>
<dbReference type="InterPro" id="IPR010272">
    <property type="entry name" value="T6SS_TssF"/>
</dbReference>
<evidence type="ECO:0000313" key="2">
    <source>
        <dbReference type="Proteomes" id="UP000237682"/>
    </source>
</evidence>
<comment type="caution">
    <text evidence="1">The sequence shown here is derived from an EMBL/GenBank/DDBJ whole genome shotgun (WGS) entry which is preliminary data.</text>
</comment>
<keyword evidence="2" id="KW-1185">Reference proteome</keyword>
<protein>
    <submittedName>
        <fullName evidence="1">Type VI secretion system baseplate subunit TssF</fullName>
    </submittedName>
</protein>
<organism evidence="1 2">
    <name type="scientific">Labrys okinawensis</name>
    <dbReference type="NCBI Taxonomy" id="346911"/>
    <lineage>
        <taxon>Bacteria</taxon>
        <taxon>Pseudomonadati</taxon>
        <taxon>Pseudomonadota</taxon>
        <taxon>Alphaproteobacteria</taxon>
        <taxon>Hyphomicrobiales</taxon>
        <taxon>Xanthobacteraceae</taxon>
        <taxon>Labrys</taxon>
    </lineage>
</organism>
<reference evidence="1 2" key="1">
    <citation type="submission" date="2018-02" db="EMBL/GenBank/DDBJ databases">
        <title>Whole genome sequencing of endophytic bacterium.</title>
        <authorList>
            <person name="Eedara R."/>
            <person name="Podile A.R."/>
        </authorList>
    </citation>
    <scope>NUCLEOTIDE SEQUENCE [LARGE SCALE GENOMIC DNA]</scope>
    <source>
        <strain evidence="1 2">RP1T</strain>
    </source>
</reference>
<dbReference type="Proteomes" id="UP000237682">
    <property type="component" value="Unassembled WGS sequence"/>
</dbReference>
<dbReference type="AlphaFoldDB" id="A0A2S9QJP5"/>
<dbReference type="RefSeq" id="WP_105860542.1">
    <property type="nucleotide sequence ID" value="NZ_PUEJ01000001.1"/>
</dbReference>
<dbReference type="PIRSF" id="PIRSF028304">
    <property type="entry name" value="UCP028304"/>
    <property type="match status" value="1"/>
</dbReference>
<dbReference type="Pfam" id="PF05947">
    <property type="entry name" value="T6SS_TssF"/>
    <property type="match status" value="1"/>
</dbReference>
<proteinExistence type="predicted"/>